<dbReference type="AlphaFoldDB" id="A0A9P9IJI5"/>
<dbReference type="PANTHER" id="PTHR31571">
    <property type="entry name" value="ALTERED INHERITANCE OF MITOCHONDRIA PROTEIN 6"/>
    <property type="match status" value="1"/>
</dbReference>
<evidence type="ECO:0000313" key="3">
    <source>
        <dbReference type="EMBL" id="KAH7122567.1"/>
    </source>
</evidence>
<protein>
    <recommendedName>
        <fullName evidence="2">Altered inheritance of mitochondria protein 6</fullName>
    </recommendedName>
</protein>
<gene>
    <name evidence="3" type="ORF">B0J11DRAFT_569360</name>
</gene>
<comment type="similarity">
    <text evidence="1">Belongs to the AIM6 family.</text>
</comment>
<name>A0A9P9IJI5_9PLEO</name>
<dbReference type="Proteomes" id="UP000700596">
    <property type="component" value="Unassembled WGS sequence"/>
</dbReference>
<reference evidence="3" key="1">
    <citation type="journal article" date="2021" name="Nat. Commun.">
        <title>Genetic determinants of endophytism in the Arabidopsis root mycobiome.</title>
        <authorList>
            <person name="Mesny F."/>
            <person name="Miyauchi S."/>
            <person name="Thiergart T."/>
            <person name="Pickel B."/>
            <person name="Atanasova L."/>
            <person name="Karlsson M."/>
            <person name="Huettel B."/>
            <person name="Barry K.W."/>
            <person name="Haridas S."/>
            <person name="Chen C."/>
            <person name="Bauer D."/>
            <person name="Andreopoulos W."/>
            <person name="Pangilinan J."/>
            <person name="LaButti K."/>
            <person name="Riley R."/>
            <person name="Lipzen A."/>
            <person name="Clum A."/>
            <person name="Drula E."/>
            <person name="Henrissat B."/>
            <person name="Kohler A."/>
            <person name="Grigoriev I.V."/>
            <person name="Martin F.M."/>
            <person name="Hacquard S."/>
        </authorList>
    </citation>
    <scope>NUCLEOTIDE SEQUENCE</scope>
    <source>
        <strain evidence="3">MPI-CAGE-CH-0243</strain>
    </source>
</reference>
<dbReference type="GO" id="GO:0008081">
    <property type="term" value="F:phosphoric diester hydrolase activity"/>
    <property type="evidence" value="ECO:0007669"/>
    <property type="project" value="InterPro"/>
</dbReference>
<proteinExistence type="inferred from homology"/>
<sequence length="350" mass="37831">MRLLRKEETDDLKAAKCKEYLKQLSKEGSKCYSDNNKDTKGGTWQVGNDDVSYHALGNKLPTAFDAIDKVVIKDSAIEPLGDGGKGNTLFPFPTYTFNDIVPVACHSHNDYERDRALFSALSAGCISVEADIWPNAGKLNVGHSNPGSGGQTLQDLYLNPLKSLIDERKAVFPKKPSQGLYLLVDFKGNGDQTWDLLIQALAPLRSAGYLSSYDGGSFKQGLVTVIASGNAIIDGTVPEPIAKANDNAANPGRALFVDARVNKDMSKFSVSNAFFASANFKDAVKSGGGAVSGGDLTKLRSQVSAAHAKGFKVRYWDILGKDHWQQLIDEGVDLLNVDNLQDVASLNWNI</sequence>
<dbReference type="PANTHER" id="PTHR31571:SF1">
    <property type="entry name" value="ALTERED INHERITANCE OF MITOCHONDRIA PROTEIN 6"/>
    <property type="match status" value="1"/>
</dbReference>
<organism evidence="3 4">
    <name type="scientific">Dendryphion nanum</name>
    <dbReference type="NCBI Taxonomy" id="256645"/>
    <lineage>
        <taxon>Eukaryota</taxon>
        <taxon>Fungi</taxon>
        <taxon>Dikarya</taxon>
        <taxon>Ascomycota</taxon>
        <taxon>Pezizomycotina</taxon>
        <taxon>Dothideomycetes</taxon>
        <taxon>Pleosporomycetidae</taxon>
        <taxon>Pleosporales</taxon>
        <taxon>Torulaceae</taxon>
        <taxon>Dendryphion</taxon>
    </lineage>
</organism>
<keyword evidence="4" id="KW-1185">Reference proteome</keyword>
<dbReference type="GO" id="GO:0006629">
    <property type="term" value="P:lipid metabolic process"/>
    <property type="evidence" value="ECO:0007669"/>
    <property type="project" value="InterPro"/>
</dbReference>
<evidence type="ECO:0000256" key="1">
    <source>
        <dbReference type="ARBA" id="ARBA00008858"/>
    </source>
</evidence>
<dbReference type="OrthoDB" id="4153866at2759"/>
<dbReference type="SUPFAM" id="SSF51695">
    <property type="entry name" value="PLC-like phosphodiesterases"/>
    <property type="match status" value="1"/>
</dbReference>
<accession>A0A9P9IJI5</accession>
<dbReference type="EMBL" id="JAGMWT010000009">
    <property type="protein sequence ID" value="KAH7122567.1"/>
    <property type="molecule type" value="Genomic_DNA"/>
</dbReference>
<evidence type="ECO:0000256" key="2">
    <source>
        <dbReference type="ARBA" id="ARBA00014286"/>
    </source>
</evidence>
<evidence type="ECO:0000313" key="4">
    <source>
        <dbReference type="Proteomes" id="UP000700596"/>
    </source>
</evidence>
<comment type="caution">
    <text evidence="3">The sequence shown here is derived from an EMBL/GenBank/DDBJ whole genome shotgun (WGS) entry which is preliminary data.</text>
</comment>
<dbReference type="InterPro" id="IPR051236">
    <property type="entry name" value="HAT_RTT109-like"/>
</dbReference>
<dbReference type="InterPro" id="IPR017946">
    <property type="entry name" value="PLC-like_Pdiesterase_TIM-brl"/>
</dbReference>